<evidence type="ECO:0000256" key="2">
    <source>
        <dbReference type="ARBA" id="ARBA00023031"/>
    </source>
</evidence>
<dbReference type="Pfam" id="PF01659">
    <property type="entry name" value="Luteo_Vpg"/>
    <property type="match status" value="1"/>
</dbReference>
<proteinExistence type="predicted"/>
<name>A0A648MYB1_9VIRU</name>
<evidence type="ECO:0000313" key="5">
    <source>
        <dbReference type="Proteomes" id="UP001224561"/>
    </source>
</evidence>
<sequence>MDVAEFDYHAASSGVGQLSQSLWSQDPTRFDAVDDEEEILHVEEQMQLQEEEALVKHSFSRRMTSRATPLEVSPSGRVFQSVQHSRQEFSKPTMSIVSHSVLWSSSPKPLPRRPVQSLMSWMHTAKSPPSPRKLTSSESPKEGRGALRRPKSTG</sequence>
<keyword evidence="5" id="KW-1185">Reference proteome</keyword>
<gene>
    <name evidence="4" type="primary">ORF4</name>
</gene>
<reference evidence="4" key="1">
    <citation type="journal article" date="2019" name="Arch. Virol.">
        <title>Complete genome sequence of a novel polerovirus in Ornithogalum thyrsoides from South Africa.</title>
        <authorList>
            <person name="Mostert I."/>
            <person name="Visser M."/>
            <person name="Gazendam I."/>
            <person name="Cloete M."/>
            <person name="Burger J.T."/>
            <person name="Maree H.J."/>
        </authorList>
    </citation>
    <scope>NUCLEOTIDE SEQUENCE</scope>
    <source>
        <strain evidence="4">M</strain>
    </source>
</reference>
<evidence type="ECO:0000256" key="1">
    <source>
        <dbReference type="ARBA" id="ARBA00022448"/>
    </source>
</evidence>
<dbReference type="GO" id="GO:0046740">
    <property type="term" value="P:transport of virus in host, cell to cell"/>
    <property type="evidence" value="ECO:0007669"/>
    <property type="project" value="UniProtKB-KW"/>
</dbReference>
<dbReference type="EMBL" id="MN204612">
    <property type="protein sequence ID" value="QFP12732.1"/>
    <property type="molecule type" value="Genomic_RNA"/>
</dbReference>
<evidence type="ECO:0000313" key="4">
    <source>
        <dbReference type="EMBL" id="QFP12732.1"/>
    </source>
</evidence>
<accession>A0A648MYB1</accession>
<dbReference type="PRINTS" id="PR00912">
    <property type="entry name" value="LVIRUSORF5"/>
</dbReference>
<keyword evidence="1" id="KW-0813">Transport</keyword>
<keyword evidence="2" id="KW-0916">Viral movement protein</keyword>
<dbReference type="Proteomes" id="UP001224561">
    <property type="component" value="Segment"/>
</dbReference>
<organism evidence="4 5">
    <name type="scientific">Ornithogalum virus 5</name>
    <dbReference type="NCBI Taxonomy" id="2653665"/>
    <lineage>
        <taxon>Viruses</taxon>
        <taxon>Riboviria</taxon>
        <taxon>Orthornavirae</taxon>
        <taxon>Pisuviricota</taxon>
        <taxon>Pisoniviricetes</taxon>
        <taxon>Sobelivirales</taxon>
        <taxon>Solemoviridae</taxon>
        <taxon>Polerovirus</taxon>
        <taxon>Polerovirus ORMV</taxon>
    </lineage>
</organism>
<feature type="region of interest" description="Disordered" evidence="3">
    <location>
        <begin position="100"/>
        <end position="154"/>
    </location>
</feature>
<protein>
    <submittedName>
        <fullName evidence="4">P4</fullName>
    </submittedName>
</protein>
<dbReference type="InterPro" id="IPR001964">
    <property type="entry name" value="Luteo_VPG"/>
</dbReference>
<evidence type="ECO:0000256" key="3">
    <source>
        <dbReference type="SAM" id="MobiDB-lite"/>
    </source>
</evidence>